<name>A0ABM9ANV9_9BACT</name>
<organism evidence="1 2">
    <name type="scientific">Emticicia aquatica</name>
    <dbReference type="NCBI Taxonomy" id="1681835"/>
    <lineage>
        <taxon>Bacteria</taxon>
        <taxon>Pseudomonadati</taxon>
        <taxon>Bacteroidota</taxon>
        <taxon>Cytophagia</taxon>
        <taxon>Cytophagales</taxon>
        <taxon>Leadbetterellaceae</taxon>
        <taxon>Emticicia</taxon>
    </lineage>
</organism>
<keyword evidence="2" id="KW-1185">Reference proteome</keyword>
<gene>
    <name evidence="1" type="ORF">EMA8858_01432</name>
</gene>
<proteinExistence type="predicted"/>
<reference evidence="1" key="1">
    <citation type="submission" date="2021-12" db="EMBL/GenBank/DDBJ databases">
        <authorList>
            <person name="Rodrigo-Torres L."/>
            <person name="Arahal R. D."/>
            <person name="Lucena T."/>
        </authorList>
    </citation>
    <scope>NUCLEOTIDE SEQUENCE</scope>
    <source>
        <strain evidence="1">CECT 8858</strain>
    </source>
</reference>
<protein>
    <submittedName>
        <fullName evidence="1">Uncharacterized protein</fullName>
    </submittedName>
</protein>
<accession>A0ABM9ANV9</accession>
<dbReference type="RefSeq" id="WP_238805820.1">
    <property type="nucleotide sequence ID" value="NZ_CAKLPY010000001.1"/>
</dbReference>
<evidence type="ECO:0000313" key="1">
    <source>
        <dbReference type="EMBL" id="CAH0995311.1"/>
    </source>
</evidence>
<dbReference type="Proteomes" id="UP000837932">
    <property type="component" value="Unassembled WGS sequence"/>
</dbReference>
<comment type="caution">
    <text evidence="1">The sequence shown here is derived from an EMBL/GenBank/DDBJ whole genome shotgun (WGS) entry which is preliminary data.</text>
</comment>
<evidence type="ECO:0000313" key="2">
    <source>
        <dbReference type="Proteomes" id="UP000837932"/>
    </source>
</evidence>
<sequence length="379" mass="44027">MNNFIKIGILSLSFFSLKAQNTPLFKEGNRWILVNNRIEKNEIFLTSYKKSKLKVNTLVLSFDKDARISYDYETNPNFPVSSSINYLDIDTDESSWTFDTLTNICTLTIKGGYASIDDFKFKREYKIEPVTDGFILIKEKDVFFEDLKHKKIVVAETKKKNSAVILSKNKPVTKNIYPARIQPKASQNISIDKVEPKPVSENQLIASTEAKVLKSDNLVETQPITSLPPSKINYFEQNKDLFDKNKRWILVKNKIERGDIYLTPYDESKLTINNLVMRLMPDAKIEYDYESDPKVRVCAGVDFLDIDTDETSWFYDAENNLFTLTLKGGYASLDDFKFKRTYSVELFDDGFALRRVEEHFFTDFRKPSKLVAEKKRRKK</sequence>
<dbReference type="EMBL" id="CAKLPY010000001">
    <property type="protein sequence ID" value="CAH0995311.1"/>
    <property type="molecule type" value="Genomic_DNA"/>
</dbReference>